<feature type="compositionally biased region" description="Basic residues" evidence="1">
    <location>
        <begin position="408"/>
        <end position="420"/>
    </location>
</feature>
<dbReference type="PANTHER" id="PTHR33055:SF3">
    <property type="entry name" value="PUTATIVE TRANSPOSASE FOR IS117-RELATED"/>
    <property type="match status" value="1"/>
</dbReference>
<feature type="domain" description="Transposase IS116/IS110/IS902 C-terminal" evidence="3">
    <location>
        <begin position="270"/>
        <end position="354"/>
    </location>
</feature>
<dbReference type="Pfam" id="PF01548">
    <property type="entry name" value="DEDD_Tnp_IS110"/>
    <property type="match status" value="1"/>
</dbReference>
<dbReference type="EMBL" id="FNSO01000004">
    <property type="protein sequence ID" value="SEC78778.1"/>
    <property type="molecule type" value="Genomic_DNA"/>
</dbReference>
<proteinExistence type="predicted"/>
<dbReference type="GO" id="GO:0004803">
    <property type="term" value="F:transposase activity"/>
    <property type="evidence" value="ECO:0007669"/>
    <property type="project" value="InterPro"/>
</dbReference>
<feature type="compositionally biased region" description="Polar residues" evidence="1">
    <location>
        <begin position="423"/>
        <end position="438"/>
    </location>
</feature>
<dbReference type="InterPro" id="IPR002525">
    <property type="entry name" value="Transp_IS110-like_N"/>
</dbReference>
<keyword evidence="5" id="KW-1185">Reference proteome</keyword>
<feature type="region of interest" description="Disordered" evidence="1">
    <location>
        <begin position="408"/>
        <end position="444"/>
    </location>
</feature>
<dbReference type="AlphaFoldDB" id="A0A1H4VDV6"/>
<gene>
    <name evidence="4" type="ORF">SAMN04489727_5088</name>
</gene>
<dbReference type="InterPro" id="IPR003346">
    <property type="entry name" value="Transposase_20"/>
</dbReference>
<evidence type="ECO:0000313" key="5">
    <source>
        <dbReference type="Proteomes" id="UP000199622"/>
    </source>
</evidence>
<dbReference type="PANTHER" id="PTHR33055">
    <property type="entry name" value="TRANSPOSASE FOR INSERTION SEQUENCE ELEMENT IS1111A"/>
    <property type="match status" value="1"/>
</dbReference>
<dbReference type="STRING" id="208445.SAMN04489727_5088"/>
<feature type="domain" description="Transposase IS110-like N-terminal" evidence="2">
    <location>
        <begin position="8"/>
        <end position="160"/>
    </location>
</feature>
<reference evidence="5" key="1">
    <citation type="submission" date="2016-10" db="EMBL/GenBank/DDBJ databases">
        <authorList>
            <person name="Varghese N."/>
            <person name="Submissions S."/>
        </authorList>
    </citation>
    <scope>NUCLEOTIDE SEQUENCE [LARGE SCALE GENOMIC DNA]</scope>
    <source>
        <strain evidence="5">DSM 44544</strain>
    </source>
</reference>
<dbReference type="InterPro" id="IPR047650">
    <property type="entry name" value="Transpos_IS110"/>
</dbReference>
<dbReference type="GO" id="GO:0006313">
    <property type="term" value="P:DNA transposition"/>
    <property type="evidence" value="ECO:0007669"/>
    <property type="project" value="InterPro"/>
</dbReference>
<name>A0A1H4VDV6_9PSEU</name>
<evidence type="ECO:0000259" key="3">
    <source>
        <dbReference type="Pfam" id="PF02371"/>
    </source>
</evidence>
<evidence type="ECO:0000259" key="2">
    <source>
        <dbReference type="Pfam" id="PF01548"/>
    </source>
</evidence>
<protein>
    <submittedName>
        <fullName evidence="4">Transposase IS116/IS110/IS902 family protein</fullName>
    </submittedName>
</protein>
<organism evidence="4 5">
    <name type="scientific">Amycolatopsis tolypomycina</name>
    <dbReference type="NCBI Taxonomy" id="208445"/>
    <lineage>
        <taxon>Bacteria</taxon>
        <taxon>Bacillati</taxon>
        <taxon>Actinomycetota</taxon>
        <taxon>Actinomycetes</taxon>
        <taxon>Pseudonocardiales</taxon>
        <taxon>Pseudonocardiaceae</taxon>
        <taxon>Amycolatopsis</taxon>
    </lineage>
</organism>
<evidence type="ECO:0000313" key="4">
    <source>
        <dbReference type="EMBL" id="SEC78778.1"/>
    </source>
</evidence>
<dbReference type="NCBIfam" id="NF033542">
    <property type="entry name" value="transpos_IS110"/>
    <property type="match status" value="1"/>
</dbReference>
<dbReference type="Proteomes" id="UP000199622">
    <property type="component" value="Unassembled WGS sequence"/>
</dbReference>
<dbReference type="GO" id="GO:0003677">
    <property type="term" value="F:DNA binding"/>
    <property type="evidence" value="ECO:0007669"/>
    <property type="project" value="InterPro"/>
</dbReference>
<evidence type="ECO:0000256" key="1">
    <source>
        <dbReference type="SAM" id="MobiDB-lite"/>
    </source>
</evidence>
<sequence>MEATPAFAGIDWSWQHHAMCIVDAGGRRIAEATLTHSRTGLSKITALLSRHGVARVGIERSDGPVVEHLLREGFEVVVIPARQVRSLRARYGSAGNKDDRFDAFVLADALRTDAGRWAPVRPDTDDTIALRMLIRARRDLIDHRIAVHNQLLALLQHHFPGAVGLFSQLDLPISLAFLRRFPSEAKAAWFSPSRMAHWLKANSYSGRHSAADLNAHLREAVTGHTSGPAAEAGEVIVLTLVDLLSHLRTRQADLETRIKEALLAHPDGPIFQSLPRAGAIRAATLLAEIGDCRARFPDAQALAAAAGVAPSTRQSGKHRTVAYRRGCNTQLRAALVDWAQDTPRANPWAHDTYQRARQRGCRHPHAARIPAQAWTRILWRCRHDHQPYNPDLHGRLHTLHQQAARHRALSSAASRRRTKRSCPGSTASTATARPSGSGTCRPRRTSRARNRRCCTSSCPGRG</sequence>
<accession>A0A1H4VDV6</accession>
<dbReference type="Pfam" id="PF02371">
    <property type="entry name" value="Transposase_20"/>
    <property type="match status" value="1"/>
</dbReference>